<dbReference type="InterPro" id="IPR030392">
    <property type="entry name" value="S74_ICA"/>
</dbReference>
<name>A0A6C0KSS7_9ZZZZ</name>
<proteinExistence type="predicted"/>
<evidence type="ECO:0000259" key="2">
    <source>
        <dbReference type="PROSITE" id="PS51688"/>
    </source>
</evidence>
<accession>A0A6C0KSS7</accession>
<evidence type="ECO:0000256" key="1">
    <source>
        <dbReference type="SAM" id="Coils"/>
    </source>
</evidence>
<feature type="coiled-coil region" evidence="1">
    <location>
        <begin position="575"/>
        <end position="619"/>
    </location>
</feature>
<reference evidence="3" key="1">
    <citation type="journal article" date="2020" name="Nature">
        <title>Giant virus diversity and host interactions through global metagenomics.</title>
        <authorList>
            <person name="Schulz F."/>
            <person name="Roux S."/>
            <person name="Paez-Espino D."/>
            <person name="Jungbluth S."/>
            <person name="Walsh D.A."/>
            <person name="Denef V.J."/>
            <person name="McMahon K.D."/>
            <person name="Konstantinidis K.T."/>
            <person name="Eloe-Fadrosh E.A."/>
            <person name="Kyrpides N.C."/>
            <person name="Woyke T."/>
        </authorList>
    </citation>
    <scope>NUCLEOTIDE SEQUENCE</scope>
    <source>
        <strain evidence="3">GVMAG-S-3300013014-113</strain>
    </source>
</reference>
<protein>
    <recommendedName>
        <fullName evidence="2">Peptidase S74 domain-containing protein</fullName>
    </recommendedName>
</protein>
<evidence type="ECO:0000313" key="3">
    <source>
        <dbReference type="EMBL" id="QHU19800.1"/>
    </source>
</evidence>
<dbReference type="EMBL" id="MN740956">
    <property type="protein sequence ID" value="QHU19800.1"/>
    <property type="molecule type" value="Genomic_DNA"/>
</dbReference>
<dbReference type="Pfam" id="PF13884">
    <property type="entry name" value="Peptidase_S74"/>
    <property type="match status" value="1"/>
</dbReference>
<organism evidence="3">
    <name type="scientific">viral metagenome</name>
    <dbReference type="NCBI Taxonomy" id="1070528"/>
    <lineage>
        <taxon>unclassified sequences</taxon>
        <taxon>metagenomes</taxon>
        <taxon>organismal metagenomes</taxon>
    </lineage>
</organism>
<dbReference type="PROSITE" id="PS51688">
    <property type="entry name" value="ICA"/>
    <property type="match status" value="1"/>
</dbReference>
<sequence length="640" mass="70863">MASPDISNLLIYNSTNDISYIEYNRTGIPYNFDATYIYHNNQNYNDGSYSTQLGTINNNLIIESATSNILLSTAENRKVVIKNSMAVNANLDVSNVLKTNILTANDISLNNILYLNSSTSLVTNIIGDLKIQGSITQVTGGASEERSGFSSNNASLTTSTFRAGDISFSDIFSSNIYSSNITNSYISNTAIGYTSNNIGTPNKAVFTDVSLQSLTLTGTSYLKFLNNPNNTTNNPTIIQSSNDYSKLEINKPLIVGLSQDTINISNISIFNGDISCNTLYYKQLYPDIRLNNYFDVSIGKVSLSGSIIPTSNMTFNIGSNAYKFNNIYSSNFIGDLSGSCSIANNLVKNLDMSFNNLDISGIIRVGGLNLNDTLTGTYLTISGADLSFQELSGRIIDLSRNVYSRSYVDTCLNTNYVKTSTTNATQFRIFDKFTFESSGVYTQQIASPYNSTIISEWRTNWLSSNNPVIRFHSDGSITNINNSYSGWSDIRLKENVVNTGPKLQDLLKVRVVNYNLKGSASTNKHIGVIAQELETIFPSLVSENEPTIEDINAGKIESYKSVKYSCFTLILIKALQEEQEIINKLDSRIEVLNEEYKSIKDLQEETRLLSATINTLKEENVILKYKLDEILSSLRKNIIV</sequence>
<feature type="domain" description="Peptidase S74" evidence="2">
    <location>
        <begin position="488"/>
        <end position="589"/>
    </location>
</feature>
<dbReference type="AlphaFoldDB" id="A0A6C0KSS7"/>
<keyword evidence="1" id="KW-0175">Coiled coil</keyword>